<organism evidence="2 3">
    <name type="scientific">Herbidospora solisilvae</name>
    <dbReference type="NCBI Taxonomy" id="2696284"/>
    <lineage>
        <taxon>Bacteria</taxon>
        <taxon>Bacillati</taxon>
        <taxon>Actinomycetota</taxon>
        <taxon>Actinomycetes</taxon>
        <taxon>Streptosporangiales</taxon>
        <taxon>Streptosporangiaceae</taxon>
        <taxon>Herbidospora</taxon>
    </lineage>
</organism>
<keyword evidence="3" id="KW-1185">Reference proteome</keyword>
<dbReference type="Gene3D" id="3.40.50.720">
    <property type="entry name" value="NAD(P)-binding Rossmann-like Domain"/>
    <property type="match status" value="1"/>
</dbReference>
<evidence type="ECO:0000256" key="1">
    <source>
        <dbReference type="ARBA" id="ARBA00023002"/>
    </source>
</evidence>
<dbReference type="PANTHER" id="PTHR43157">
    <property type="entry name" value="PHOSPHATIDYLINOSITOL-GLYCAN BIOSYNTHESIS CLASS F PROTEIN-RELATED"/>
    <property type="match status" value="1"/>
</dbReference>
<keyword evidence="1" id="KW-0560">Oxidoreductase</keyword>
<sequence length="267" mass="29165">MISVITGASSGVGAAAALDLAQKGYQLVLVGRDRERLESTASRVRSVADSEVTVEVSDFARLADVRDLASRIRAKYDRIDVLANNAGVMVPDRRMTADGHELMIQVNHLSPFLLTNILLDRVGRVVTTSSRAAKTARLDPDDLSRERRRWNGWLQYGETKQANALFTVALAARGCKATCFHPGVIKTSFAGGTLFMKLVTLPGLHEPVEKAAARLTHLATSQDGEQLAGTYFRDNRPDKVPARMKDPDLAERLWKVSAEAVGLESKP</sequence>
<dbReference type="AlphaFoldDB" id="A0A7C9JTC4"/>
<dbReference type="RefSeq" id="WP_161479708.1">
    <property type="nucleotide sequence ID" value="NZ_WXEW01000003.1"/>
</dbReference>
<dbReference type="InterPro" id="IPR002347">
    <property type="entry name" value="SDR_fam"/>
</dbReference>
<name>A0A7C9JTC4_9ACTN</name>
<dbReference type="EMBL" id="WXEW01000003">
    <property type="protein sequence ID" value="NAS22319.1"/>
    <property type="molecule type" value="Genomic_DNA"/>
</dbReference>
<evidence type="ECO:0000313" key="2">
    <source>
        <dbReference type="EMBL" id="NAS22319.1"/>
    </source>
</evidence>
<dbReference type="SUPFAM" id="SSF51735">
    <property type="entry name" value="NAD(P)-binding Rossmann-fold domains"/>
    <property type="match status" value="1"/>
</dbReference>
<proteinExistence type="predicted"/>
<dbReference type="Proteomes" id="UP000479526">
    <property type="component" value="Unassembled WGS sequence"/>
</dbReference>
<accession>A0A7C9JTC4</accession>
<dbReference type="GO" id="GO:0016491">
    <property type="term" value="F:oxidoreductase activity"/>
    <property type="evidence" value="ECO:0007669"/>
    <property type="project" value="UniProtKB-KW"/>
</dbReference>
<dbReference type="InterPro" id="IPR036291">
    <property type="entry name" value="NAD(P)-bd_dom_sf"/>
</dbReference>
<protein>
    <submittedName>
        <fullName evidence="2">SDR family NAD(P)-dependent oxidoreductase</fullName>
    </submittedName>
</protein>
<evidence type="ECO:0000313" key="3">
    <source>
        <dbReference type="Proteomes" id="UP000479526"/>
    </source>
</evidence>
<dbReference type="PRINTS" id="PR00081">
    <property type="entry name" value="GDHRDH"/>
</dbReference>
<gene>
    <name evidence="2" type="ORF">GT755_11560</name>
</gene>
<comment type="caution">
    <text evidence="2">The sequence shown here is derived from an EMBL/GenBank/DDBJ whole genome shotgun (WGS) entry which is preliminary data.</text>
</comment>
<reference evidence="2 3" key="1">
    <citation type="submission" date="2020-01" db="EMBL/GenBank/DDBJ databases">
        <title>Herbidospora sp. NEAU-GS84 nov., a novel actinomycete isolated from soil.</title>
        <authorList>
            <person name="Han L."/>
        </authorList>
    </citation>
    <scope>NUCLEOTIDE SEQUENCE [LARGE SCALE GENOMIC DNA]</scope>
    <source>
        <strain evidence="2 3">NEAU-GS84</strain>
    </source>
</reference>
<dbReference type="PANTHER" id="PTHR43157:SF31">
    <property type="entry name" value="PHOSPHATIDYLINOSITOL-GLYCAN BIOSYNTHESIS CLASS F PROTEIN"/>
    <property type="match status" value="1"/>
</dbReference>
<dbReference type="Pfam" id="PF00106">
    <property type="entry name" value="adh_short"/>
    <property type="match status" value="1"/>
</dbReference>